<dbReference type="PANTHER" id="PTHR11552">
    <property type="entry name" value="GLUCOSE-METHANOL-CHOLINE GMC OXIDOREDUCTASE"/>
    <property type="match status" value="1"/>
</dbReference>
<evidence type="ECO:0000313" key="6">
    <source>
        <dbReference type="EMBL" id="ORX99288.1"/>
    </source>
</evidence>
<comment type="similarity">
    <text evidence="1">Belongs to the GMC oxidoreductase family.</text>
</comment>
<feature type="binding site" evidence="3">
    <location>
        <position position="115"/>
    </location>
    <ligand>
        <name>FAD</name>
        <dbReference type="ChEBI" id="CHEBI:57692"/>
    </ligand>
</feature>
<sequence>MPCPLSGLLFAFLVRIAASGPVSQHAAFACVNEQTYDYIIVGGGTSGLVVANRLSEDSTKSVLVIEKGYIDDSPSTSIPYQIATTLNTLDMHPNLISAPEPYLRNQSFPVWVANVVGGGSISALGSEGWSYKDLEPYFKKASHFTPPSESTREAFNITYDVNAYGNGPIQVSIPSFQFPDYKTIFAAWKAENVSMPKEGFNSPVGAFWAGNTIENNTATRSHARKSYYEPIKGRPNLKLLTGTHVDEILFEGSEKLVASGAKITSRADGSTGTVCAAKEVILAAGAIFTPHLLLVSGLGPKDVLDRANVTVKKNIPGVGSNLQDHVPVAMVFNLSNQTFPNPSTIFSNTSFNASAISQYETSRSGPYSSAPGNALAFLTLQQISSKAKYQSLVSSLSTQNPLSFLPKSYSTSPTLLAGFLKQREILIAQFLSANATVGEYMIQPWGQSTTALQKPLSRGTITLNTTHPHAYPIIQYNALQNPIDRAVICELVRFNRQHWARAELSRYSPIEHVPGAQYQSDEEILEGLLKVESALTPSFAHQSGGCAMMSEKLGGCVSDKLMVHGVRGLSVVDASLMPMIPATHLQATVYAVAEKAADVIKRRD</sequence>
<name>A0A1Y1YMT7_9PLEO</name>
<organism evidence="6 7">
    <name type="scientific">Clohesyomyces aquaticus</name>
    <dbReference type="NCBI Taxonomy" id="1231657"/>
    <lineage>
        <taxon>Eukaryota</taxon>
        <taxon>Fungi</taxon>
        <taxon>Dikarya</taxon>
        <taxon>Ascomycota</taxon>
        <taxon>Pezizomycotina</taxon>
        <taxon>Dothideomycetes</taxon>
        <taxon>Pleosporomycetidae</taxon>
        <taxon>Pleosporales</taxon>
        <taxon>Lindgomycetaceae</taxon>
        <taxon>Clohesyomyces</taxon>
    </lineage>
</organism>
<dbReference type="GO" id="GO:0044550">
    <property type="term" value="P:secondary metabolite biosynthetic process"/>
    <property type="evidence" value="ECO:0007669"/>
    <property type="project" value="TreeGrafter"/>
</dbReference>
<dbReference type="OrthoDB" id="269227at2759"/>
<dbReference type="PROSITE" id="PS00624">
    <property type="entry name" value="GMC_OXRED_2"/>
    <property type="match status" value="1"/>
</dbReference>
<dbReference type="SUPFAM" id="SSF54373">
    <property type="entry name" value="FAD-linked reductases, C-terminal domain"/>
    <property type="match status" value="1"/>
</dbReference>
<dbReference type="InterPro" id="IPR007867">
    <property type="entry name" value="GMC_OxRtase_C"/>
</dbReference>
<dbReference type="PIRSF" id="PIRSF000137">
    <property type="entry name" value="Alcohol_oxidase"/>
    <property type="match status" value="1"/>
</dbReference>
<dbReference type="EMBL" id="MCFA01000200">
    <property type="protein sequence ID" value="ORX99288.1"/>
    <property type="molecule type" value="Genomic_DNA"/>
</dbReference>
<dbReference type="InterPro" id="IPR036188">
    <property type="entry name" value="FAD/NAD-bd_sf"/>
</dbReference>
<gene>
    <name evidence="6" type="ORF">BCR34DRAFT_640042</name>
</gene>
<keyword evidence="7" id="KW-1185">Reference proteome</keyword>
<evidence type="ECO:0000259" key="5">
    <source>
        <dbReference type="PROSITE" id="PS00624"/>
    </source>
</evidence>
<dbReference type="GO" id="GO:0016614">
    <property type="term" value="F:oxidoreductase activity, acting on CH-OH group of donors"/>
    <property type="evidence" value="ECO:0007669"/>
    <property type="project" value="InterPro"/>
</dbReference>
<evidence type="ECO:0000256" key="2">
    <source>
        <dbReference type="PIRSR" id="PIRSR000137-1"/>
    </source>
</evidence>
<accession>A0A1Y1YMT7</accession>
<reference evidence="6 7" key="1">
    <citation type="submission" date="2016-07" db="EMBL/GenBank/DDBJ databases">
        <title>Pervasive Adenine N6-methylation of Active Genes in Fungi.</title>
        <authorList>
            <consortium name="DOE Joint Genome Institute"/>
            <person name="Mondo S.J."/>
            <person name="Dannebaum R.O."/>
            <person name="Kuo R.C."/>
            <person name="Labutti K."/>
            <person name="Haridas S."/>
            <person name="Kuo A."/>
            <person name="Salamov A."/>
            <person name="Ahrendt S.R."/>
            <person name="Lipzen A."/>
            <person name="Sullivan W."/>
            <person name="Andreopoulos W.B."/>
            <person name="Clum A."/>
            <person name="Lindquist E."/>
            <person name="Daum C."/>
            <person name="Ramamoorthy G.K."/>
            <person name="Gryganskyi A."/>
            <person name="Culley D."/>
            <person name="Magnuson J.K."/>
            <person name="James T.Y."/>
            <person name="O'Malley M.A."/>
            <person name="Stajich J.E."/>
            <person name="Spatafora J.W."/>
            <person name="Visel A."/>
            <person name="Grigoriev I.V."/>
        </authorList>
    </citation>
    <scope>NUCLEOTIDE SEQUENCE [LARGE SCALE GENOMIC DNA]</scope>
    <source>
        <strain evidence="6 7">CBS 115471</strain>
    </source>
</reference>
<keyword evidence="3" id="KW-0285">Flavoprotein</keyword>
<feature type="chain" id="PRO_5012734071" description="Glucose-methanol-choline oxidoreductase N-terminal domain-containing protein" evidence="4">
    <location>
        <begin position="20"/>
        <end position="604"/>
    </location>
</feature>
<feature type="binding site" evidence="3">
    <location>
        <begin position="45"/>
        <end position="46"/>
    </location>
    <ligand>
        <name>FAD</name>
        <dbReference type="ChEBI" id="CHEBI:57692"/>
    </ligand>
</feature>
<comment type="caution">
    <text evidence="6">The sequence shown here is derived from an EMBL/GenBank/DDBJ whole genome shotgun (WGS) entry which is preliminary data.</text>
</comment>
<evidence type="ECO:0000256" key="3">
    <source>
        <dbReference type="PIRSR" id="PIRSR000137-2"/>
    </source>
</evidence>
<dbReference type="Pfam" id="PF00732">
    <property type="entry name" value="GMC_oxred_N"/>
    <property type="match status" value="1"/>
</dbReference>
<feature type="domain" description="Glucose-methanol-choline oxidoreductase N-terminal" evidence="5">
    <location>
        <begin position="285"/>
        <end position="299"/>
    </location>
</feature>
<feature type="signal peptide" evidence="4">
    <location>
        <begin position="1"/>
        <end position="19"/>
    </location>
</feature>
<dbReference type="Gene3D" id="3.50.50.60">
    <property type="entry name" value="FAD/NAD(P)-binding domain"/>
    <property type="match status" value="1"/>
</dbReference>
<dbReference type="AlphaFoldDB" id="A0A1Y1YMT7"/>
<dbReference type="SUPFAM" id="SSF51905">
    <property type="entry name" value="FAD/NAD(P)-binding domain"/>
    <property type="match status" value="1"/>
</dbReference>
<dbReference type="STRING" id="1231657.A0A1Y1YMT7"/>
<dbReference type="Gene3D" id="3.30.560.10">
    <property type="entry name" value="Glucose Oxidase, domain 3"/>
    <property type="match status" value="1"/>
</dbReference>
<evidence type="ECO:0000256" key="4">
    <source>
        <dbReference type="SAM" id="SignalP"/>
    </source>
</evidence>
<keyword evidence="3" id="KW-0274">FAD</keyword>
<feature type="active site" description="Proton donor" evidence="2">
    <location>
        <position position="541"/>
    </location>
</feature>
<dbReference type="Pfam" id="PF05199">
    <property type="entry name" value="GMC_oxred_C"/>
    <property type="match status" value="1"/>
</dbReference>
<keyword evidence="4" id="KW-0732">Signal</keyword>
<dbReference type="Pfam" id="PF13450">
    <property type="entry name" value="NAD_binding_8"/>
    <property type="match status" value="1"/>
</dbReference>
<evidence type="ECO:0000256" key="1">
    <source>
        <dbReference type="ARBA" id="ARBA00010790"/>
    </source>
</evidence>
<proteinExistence type="inferred from homology"/>
<protein>
    <recommendedName>
        <fullName evidence="5">Glucose-methanol-choline oxidoreductase N-terminal domain-containing protein</fullName>
    </recommendedName>
</protein>
<dbReference type="Proteomes" id="UP000193144">
    <property type="component" value="Unassembled WGS sequence"/>
</dbReference>
<evidence type="ECO:0000313" key="7">
    <source>
        <dbReference type="Proteomes" id="UP000193144"/>
    </source>
</evidence>
<feature type="binding site" evidence="3">
    <location>
        <position position="245"/>
    </location>
    <ligand>
        <name>FAD</name>
        <dbReference type="ChEBI" id="CHEBI:57692"/>
    </ligand>
</feature>
<dbReference type="InterPro" id="IPR000172">
    <property type="entry name" value="GMC_OxRdtase_N"/>
</dbReference>
<feature type="active site" description="Proton acceptor" evidence="2">
    <location>
        <position position="584"/>
    </location>
</feature>
<dbReference type="PANTHER" id="PTHR11552:SF115">
    <property type="entry name" value="DEHYDROGENASE XPTC-RELATED"/>
    <property type="match status" value="1"/>
</dbReference>
<dbReference type="InterPro" id="IPR012132">
    <property type="entry name" value="GMC_OxRdtase"/>
</dbReference>
<dbReference type="GO" id="GO:0050660">
    <property type="term" value="F:flavin adenine dinucleotide binding"/>
    <property type="evidence" value="ECO:0007669"/>
    <property type="project" value="InterPro"/>
</dbReference>
<comment type="cofactor">
    <cofactor evidence="3">
        <name>FAD</name>
        <dbReference type="ChEBI" id="CHEBI:57692"/>
    </cofactor>
</comment>